<dbReference type="InterPro" id="IPR036737">
    <property type="entry name" value="OmpA-like_sf"/>
</dbReference>
<proteinExistence type="predicted"/>
<dbReference type="EMBL" id="JAOWKY010000001">
    <property type="protein sequence ID" value="MCV2867854.1"/>
    <property type="molecule type" value="Genomic_DNA"/>
</dbReference>
<dbReference type="Pfam" id="PF00691">
    <property type="entry name" value="OmpA"/>
    <property type="match status" value="1"/>
</dbReference>
<comment type="subcellular location">
    <subcellularLocation>
        <location evidence="1">Cell outer membrane</location>
    </subcellularLocation>
</comment>
<dbReference type="PRINTS" id="PR01021">
    <property type="entry name" value="OMPADOMAIN"/>
</dbReference>
<protein>
    <submittedName>
        <fullName evidence="7">OmpA family protein</fullName>
    </submittedName>
</protein>
<evidence type="ECO:0000256" key="4">
    <source>
        <dbReference type="PROSITE-ProRule" id="PRU00473"/>
    </source>
</evidence>
<name>A0ABT2Z9P9_9RHOB</name>
<dbReference type="InterPro" id="IPR006664">
    <property type="entry name" value="OMP_bac"/>
</dbReference>
<keyword evidence="3" id="KW-0998">Cell outer membrane</keyword>
<sequence>MKAGALALCLIAAPLAGNAAPTLSLPEGAVESGGSVAPMEGFALPVGPWTNGELPTRAVQGQVTRTAWRIEGTETTMQLFAALRSQLLEEDFTPIFECQASACGGFDFRYAIHTLPEPQMHVDLGDFLYLSAERQAATGPEFVTLLVSRSSQQGFVQLSRIGAAETRPIAIARAVAAAAKGQPPSLAEALERDGAVALEDLVFQTGSSQLGEGDFASLSLLADYLVAHPGALLTLVGHTDAEGSLAANIALSEKRARSVVDRLIRDFGVSPAQLAADGVGYLAPRASNLTEDGRRKNRRVEAVLASPR</sequence>
<keyword evidence="8" id="KW-1185">Reference proteome</keyword>
<dbReference type="Proteomes" id="UP001652542">
    <property type="component" value="Unassembled WGS sequence"/>
</dbReference>
<dbReference type="InterPro" id="IPR050330">
    <property type="entry name" value="Bact_OuterMem_StrucFunc"/>
</dbReference>
<dbReference type="PANTHER" id="PTHR30329">
    <property type="entry name" value="STATOR ELEMENT OF FLAGELLAR MOTOR COMPLEX"/>
    <property type="match status" value="1"/>
</dbReference>
<reference evidence="7 8" key="1">
    <citation type="submission" date="2022-10" db="EMBL/GenBank/DDBJ databases">
        <title>Defluviimonas sp. nov., isolated from ocean surface water.</title>
        <authorList>
            <person name="He W."/>
            <person name="Wang L."/>
            <person name="Zhang D.-F."/>
        </authorList>
    </citation>
    <scope>NUCLEOTIDE SEQUENCE [LARGE SCALE GENOMIC DNA]</scope>
    <source>
        <strain evidence="7 8">WL0002</strain>
    </source>
</reference>
<keyword evidence="2 4" id="KW-0472">Membrane</keyword>
<dbReference type="InterPro" id="IPR006665">
    <property type="entry name" value="OmpA-like"/>
</dbReference>
<comment type="caution">
    <text evidence="7">The sequence shown here is derived from an EMBL/GenBank/DDBJ whole genome shotgun (WGS) entry which is preliminary data.</text>
</comment>
<dbReference type="CDD" id="cd07185">
    <property type="entry name" value="OmpA_C-like"/>
    <property type="match status" value="1"/>
</dbReference>
<feature type="chain" id="PRO_5046506970" evidence="5">
    <location>
        <begin position="20"/>
        <end position="308"/>
    </location>
</feature>
<evidence type="ECO:0000256" key="1">
    <source>
        <dbReference type="ARBA" id="ARBA00004442"/>
    </source>
</evidence>
<evidence type="ECO:0000259" key="6">
    <source>
        <dbReference type="PROSITE" id="PS51123"/>
    </source>
</evidence>
<evidence type="ECO:0000256" key="3">
    <source>
        <dbReference type="ARBA" id="ARBA00023237"/>
    </source>
</evidence>
<evidence type="ECO:0000313" key="7">
    <source>
        <dbReference type="EMBL" id="MCV2867854.1"/>
    </source>
</evidence>
<dbReference type="PANTHER" id="PTHR30329:SF21">
    <property type="entry name" value="LIPOPROTEIN YIAD-RELATED"/>
    <property type="match status" value="1"/>
</dbReference>
<dbReference type="RefSeq" id="WP_263733486.1">
    <property type="nucleotide sequence ID" value="NZ_JAOWKY010000001.1"/>
</dbReference>
<dbReference type="Gene3D" id="3.30.1330.60">
    <property type="entry name" value="OmpA-like domain"/>
    <property type="match status" value="1"/>
</dbReference>
<organism evidence="7 8">
    <name type="scientific">Albidovulum marisflavi</name>
    <dbReference type="NCBI Taxonomy" id="2984159"/>
    <lineage>
        <taxon>Bacteria</taxon>
        <taxon>Pseudomonadati</taxon>
        <taxon>Pseudomonadota</taxon>
        <taxon>Alphaproteobacteria</taxon>
        <taxon>Rhodobacterales</taxon>
        <taxon>Paracoccaceae</taxon>
        <taxon>Albidovulum</taxon>
    </lineage>
</organism>
<evidence type="ECO:0000256" key="2">
    <source>
        <dbReference type="ARBA" id="ARBA00023136"/>
    </source>
</evidence>
<gene>
    <name evidence="7" type="ORF">OEW28_04370</name>
</gene>
<feature type="signal peptide" evidence="5">
    <location>
        <begin position="1"/>
        <end position="19"/>
    </location>
</feature>
<accession>A0ABT2Z9P9</accession>
<evidence type="ECO:0000313" key="8">
    <source>
        <dbReference type="Proteomes" id="UP001652542"/>
    </source>
</evidence>
<dbReference type="InterPro" id="IPR006690">
    <property type="entry name" value="OMPA-like_CS"/>
</dbReference>
<dbReference type="PROSITE" id="PS51123">
    <property type="entry name" value="OMPA_2"/>
    <property type="match status" value="1"/>
</dbReference>
<dbReference type="PROSITE" id="PS01068">
    <property type="entry name" value="OMPA_1"/>
    <property type="match status" value="1"/>
</dbReference>
<keyword evidence="5" id="KW-0732">Signal</keyword>
<feature type="domain" description="OmpA-like" evidence="6">
    <location>
        <begin position="191"/>
        <end position="308"/>
    </location>
</feature>
<evidence type="ECO:0000256" key="5">
    <source>
        <dbReference type="SAM" id="SignalP"/>
    </source>
</evidence>
<dbReference type="SUPFAM" id="SSF103088">
    <property type="entry name" value="OmpA-like"/>
    <property type="match status" value="1"/>
</dbReference>